<dbReference type="PANTHER" id="PTHR28037:SF1">
    <property type="entry name" value="ALCOHOL O-ACETYLTRANSFERASE 1-RELATED"/>
    <property type="match status" value="1"/>
</dbReference>
<dbReference type="Gene3D" id="3.30.559.10">
    <property type="entry name" value="Chloramphenicol acetyltransferase-like domain"/>
    <property type="match status" value="1"/>
</dbReference>
<dbReference type="InterPro" id="IPR010828">
    <property type="entry name" value="Atf2/Sli1-like"/>
</dbReference>
<dbReference type="GO" id="GO:0008080">
    <property type="term" value="F:N-acetyltransferase activity"/>
    <property type="evidence" value="ECO:0007669"/>
    <property type="project" value="TreeGrafter"/>
</dbReference>
<dbReference type="SUPFAM" id="SSF52777">
    <property type="entry name" value="CoA-dependent acyltransferases"/>
    <property type="match status" value="2"/>
</dbReference>
<dbReference type="AlphaFoldDB" id="A0A175WF25"/>
<reference evidence="1 2" key="1">
    <citation type="journal article" date="2016" name="Genome Announc.">
        <title>Genome Sequence of Madurella mycetomatis mm55, Isolated from a Human Mycetoma Case in Sudan.</title>
        <authorList>
            <person name="Smit S."/>
            <person name="Derks M.F."/>
            <person name="Bervoets S."/>
            <person name="Fahal A."/>
            <person name="van Leeuwen W."/>
            <person name="van Belkum A."/>
            <person name="van de Sande W.W."/>
        </authorList>
    </citation>
    <scope>NUCLEOTIDE SEQUENCE [LARGE SCALE GENOMIC DNA]</scope>
    <source>
        <strain evidence="2">mm55</strain>
    </source>
</reference>
<comment type="caution">
    <text evidence="1">The sequence shown here is derived from an EMBL/GenBank/DDBJ whole genome shotgun (WGS) entry which is preliminary data.</text>
</comment>
<dbReference type="STRING" id="100816.A0A175WF25"/>
<dbReference type="PANTHER" id="PTHR28037">
    <property type="entry name" value="ALCOHOL O-ACETYLTRANSFERASE 1-RELATED"/>
    <property type="match status" value="1"/>
</dbReference>
<dbReference type="InterPro" id="IPR052058">
    <property type="entry name" value="Alcohol_O-acetyltransferase"/>
</dbReference>
<evidence type="ECO:0000313" key="2">
    <source>
        <dbReference type="Proteomes" id="UP000078237"/>
    </source>
</evidence>
<accession>A0A175WF25</accession>
<dbReference type="VEuPathDB" id="FungiDB:MMYC01_201040"/>
<dbReference type="OrthoDB" id="2150604at2759"/>
<protein>
    <submittedName>
        <fullName evidence="1">Alcohol O-acetyltransferase 1</fullName>
    </submittedName>
</protein>
<dbReference type="EMBL" id="LCTW02000029">
    <property type="protein sequence ID" value="KXX81680.1"/>
    <property type="molecule type" value="Genomic_DNA"/>
</dbReference>
<sequence>MDSSAPSVRPLGPCEIFSASRHPLGFYNCVANTCRYSVPVESLRGQAIADALETAIAHVVLTLPSLGVGIVGQETSKPYFVQLPSINLEHHFECLVEPSADPSTQEAGLLSILQDQHDRSWPEIEQRPPWKLTAIVRPPADGDSLQLVDVVFAVHHSIADGRSTARFHSKLLDELNQQKGPPAQLCGHILAIAGDIKLDPPQEELVKFTRSWAFLLGTLWRELGPAWLQRRPPPAPWTGNVITREPCQTRLRLVTIPAAAVPRILGACRVHQTTLTPLLHVLILASLARRVPPEDARALRGSNPIDLRPFVERDPQPGSIGNPFGNFVSTQSHYFGALTLARLRENARDDEIWELAAELRGSMKQHLEKVPADDIMSMLSWVGDWQKFWLAKVGKPRQDTWEVSNIGSMGGQDASEETIRSWRVHRCIMTQSASVAGAGIALSVAGITGGDICVALGWQEGIVETGTVDGLADDLRCWLDRLGHEGKFV</sequence>
<name>A0A175WF25_9PEZI</name>
<gene>
    <name evidence="1" type="ORF">MMYC01_201040</name>
</gene>
<dbReference type="InterPro" id="IPR023213">
    <property type="entry name" value="CAT-like_dom_sf"/>
</dbReference>
<organism evidence="1 2">
    <name type="scientific">Madurella mycetomatis</name>
    <dbReference type="NCBI Taxonomy" id="100816"/>
    <lineage>
        <taxon>Eukaryota</taxon>
        <taxon>Fungi</taxon>
        <taxon>Dikarya</taxon>
        <taxon>Ascomycota</taxon>
        <taxon>Pezizomycotina</taxon>
        <taxon>Sordariomycetes</taxon>
        <taxon>Sordariomycetidae</taxon>
        <taxon>Sordariales</taxon>
        <taxon>Sordariales incertae sedis</taxon>
        <taxon>Madurella</taxon>
    </lineage>
</organism>
<dbReference type="Pfam" id="PF07247">
    <property type="entry name" value="AATase"/>
    <property type="match status" value="1"/>
</dbReference>
<evidence type="ECO:0000313" key="1">
    <source>
        <dbReference type="EMBL" id="KXX81680.1"/>
    </source>
</evidence>
<proteinExistence type="predicted"/>
<keyword evidence="2" id="KW-1185">Reference proteome</keyword>
<dbReference type="Proteomes" id="UP000078237">
    <property type="component" value="Unassembled WGS sequence"/>
</dbReference>